<gene>
    <name evidence="1" type="ORF">SK128_005030</name>
</gene>
<sequence length="372" mass="41040">MFNTFANILIGLYRINSLLNETYWNVDDEEGKLSQLIALPSSISLLANATKFLTHPNLTELMENGLRVQDIIRSPSDLKTILVDEHGLAPGVVDAVMQSRIDMARVLSLVGYRDIKAVVCTVEQLGQFLVTPSRDQIINVSSSLCNLPQTEVLNITRVFVSSIDPISLFDKVSDVLKAIGGYQAESLVKELGSMLASLGRLEALAPLATMLDSLSTYISPMISAVNILYDTGWNSESLAKLMSIAEDFMKLNSTPTTAALYSPKSASVLLTPKGLMRIAEEDYKTEPWKNLLNTVSAVVSQMGFELETITQELTKIPETHSLLMLATALLPELIGPDPLNITRWVLVITWNFTGTIWESVWNAVYNQFPNIV</sequence>
<keyword evidence="2" id="KW-1185">Reference proteome</keyword>
<dbReference type="EMBL" id="JAXCGZ010011494">
    <property type="protein sequence ID" value="KAK7074667.1"/>
    <property type="molecule type" value="Genomic_DNA"/>
</dbReference>
<reference evidence="1 2" key="1">
    <citation type="submission" date="2023-11" db="EMBL/GenBank/DDBJ databases">
        <title>Halocaridina rubra genome assembly.</title>
        <authorList>
            <person name="Smith C."/>
        </authorList>
    </citation>
    <scope>NUCLEOTIDE SEQUENCE [LARGE SCALE GENOMIC DNA]</scope>
    <source>
        <strain evidence="1">EP-1</strain>
        <tissue evidence="1">Whole</tissue>
    </source>
</reference>
<dbReference type="AlphaFoldDB" id="A0AAN8WZ36"/>
<evidence type="ECO:0000313" key="2">
    <source>
        <dbReference type="Proteomes" id="UP001381693"/>
    </source>
</evidence>
<evidence type="ECO:0000313" key="1">
    <source>
        <dbReference type="EMBL" id="KAK7074667.1"/>
    </source>
</evidence>
<name>A0AAN8WZ36_HALRR</name>
<organism evidence="1 2">
    <name type="scientific">Halocaridina rubra</name>
    <name type="common">Hawaiian red shrimp</name>
    <dbReference type="NCBI Taxonomy" id="373956"/>
    <lineage>
        <taxon>Eukaryota</taxon>
        <taxon>Metazoa</taxon>
        <taxon>Ecdysozoa</taxon>
        <taxon>Arthropoda</taxon>
        <taxon>Crustacea</taxon>
        <taxon>Multicrustacea</taxon>
        <taxon>Malacostraca</taxon>
        <taxon>Eumalacostraca</taxon>
        <taxon>Eucarida</taxon>
        <taxon>Decapoda</taxon>
        <taxon>Pleocyemata</taxon>
        <taxon>Caridea</taxon>
        <taxon>Atyoidea</taxon>
        <taxon>Atyidae</taxon>
        <taxon>Halocaridina</taxon>
    </lineage>
</organism>
<comment type="caution">
    <text evidence="1">The sequence shown here is derived from an EMBL/GenBank/DDBJ whole genome shotgun (WGS) entry which is preliminary data.</text>
</comment>
<proteinExistence type="predicted"/>
<dbReference type="Proteomes" id="UP001381693">
    <property type="component" value="Unassembled WGS sequence"/>
</dbReference>
<accession>A0AAN8WZ36</accession>
<protein>
    <submittedName>
        <fullName evidence="1">Uncharacterized protein</fullName>
    </submittedName>
</protein>